<evidence type="ECO:0000256" key="2">
    <source>
        <dbReference type="SAM" id="Phobius"/>
    </source>
</evidence>
<reference evidence="5" key="1">
    <citation type="submission" date="2024-04" db="EMBL/GenBank/DDBJ databases">
        <title>Salinicola lusitanus LLJ914,a marine bacterium isolated from the Okinawa Trough.</title>
        <authorList>
            <person name="Li J."/>
        </authorList>
    </citation>
    <scope>NUCLEOTIDE SEQUENCE [LARGE SCALE GENOMIC DNA]</scope>
</reference>
<keyword evidence="5" id="KW-1185">Reference proteome</keyword>
<gene>
    <name evidence="4" type="ORF">WMY93_023504</name>
</gene>
<sequence length="510" mass="55070">MYTSEDGTCQRCPSHCDVCSDQHTCFKCSFLYLMLNGACKASCPAGYFEDMEEGRCGQCHPTCATCSGPQGDECETCSSFSPMLYKGTCFRECPAGTYYQTEDNECQECHPTCASCRGPEPHQCTECERGLVLDPNSLQCGVTGDAHCPLGTYLEHDQFTCSSCHRGCLSCEGPQLCSTCAAPHYLDNGTCVHSCPLGTYSSSQDADGQQLGFCRPCDPVCSSCTGASAKDCLTCSPGHLRLLHLCVSHCPKGYYKDSSGCEKCHHSCALCSGPGPDSCRICAPPLLELQGTNLCVEHCPQRFYQNEHVCKQCHISCQTCSDASPQACLTCDYGSILKDNVCFPRCKEGTYFSEQESCDPCDRSCRHCFGPKPQQCVSCNDNAGLHVVESRCAPCCSSNRNSSGCCVCDIRTALCVEAPVPKLGADQDRSLGTDEGTDLSSASKVLKHTSASLPLALLLALGLVCGAVVLYRARSRRTLCWKQSYEKLSGSSTVNMPHGVPDPTTRTMWM</sequence>
<dbReference type="InterPro" id="IPR009030">
    <property type="entry name" value="Growth_fac_rcpt_cys_sf"/>
</dbReference>
<proteinExistence type="predicted"/>
<dbReference type="Pfam" id="PF14843">
    <property type="entry name" value="GF_recep_IV"/>
    <property type="match status" value="1"/>
</dbReference>
<feature type="domain" description="Growth factor receptor" evidence="3">
    <location>
        <begin position="22"/>
        <end position="124"/>
    </location>
</feature>
<dbReference type="PANTHER" id="PTHR15332">
    <property type="entry name" value="PROPROTEIN CONVERTASE SUBTILISIN_KEXIN TYPE 5-LIKE"/>
    <property type="match status" value="1"/>
</dbReference>
<name>A0AAW0N7H9_9GOBI</name>
<keyword evidence="2" id="KW-1133">Transmembrane helix</keyword>
<accession>A0AAW0N7H9</accession>
<dbReference type="Proteomes" id="UP001460270">
    <property type="component" value="Unassembled WGS sequence"/>
</dbReference>
<evidence type="ECO:0000256" key="1">
    <source>
        <dbReference type="ARBA" id="ARBA00023180"/>
    </source>
</evidence>
<dbReference type="EMBL" id="JBBPFD010000017">
    <property type="protein sequence ID" value="KAK7891541.1"/>
    <property type="molecule type" value="Genomic_DNA"/>
</dbReference>
<protein>
    <recommendedName>
        <fullName evidence="3">Growth factor receptor domain-containing protein</fullName>
    </recommendedName>
</protein>
<keyword evidence="2" id="KW-0472">Membrane</keyword>
<evidence type="ECO:0000259" key="3">
    <source>
        <dbReference type="Pfam" id="PF14843"/>
    </source>
</evidence>
<keyword evidence="1" id="KW-0325">Glycoprotein</keyword>
<evidence type="ECO:0000313" key="5">
    <source>
        <dbReference type="Proteomes" id="UP001460270"/>
    </source>
</evidence>
<dbReference type="InterPro" id="IPR032778">
    <property type="entry name" value="GF_recep_IV"/>
</dbReference>
<organism evidence="4 5">
    <name type="scientific">Mugilogobius chulae</name>
    <name type="common">yellowstripe goby</name>
    <dbReference type="NCBI Taxonomy" id="88201"/>
    <lineage>
        <taxon>Eukaryota</taxon>
        <taxon>Metazoa</taxon>
        <taxon>Chordata</taxon>
        <taxon>Craniata</taxon>
        <taxon>Vertebrata</taxon>
        <taxon>Euteleostomi</taxon>
        <taxon>Actinopterygii</taxon>
        <taxon>Neopterygii</taxon>
        <taxon>Teleostei</taxon>
        <taxon>Neoteleostei</taxon>
        <taxon>Acanthomorphata</taxon>
        <taxon>Gobiaria</taxon>
        <taxon>Gobiiformes</taxon>
        <taxon>Gobioidei</taxon>
        <taxon>Gobiidae</taxon>
        <taxon>Gobionellinae</taxon>
        <taxon>Mugilogobius</taxon>
    </lineage>
</organism>
<dbReference type="SMART" id="SM00261">
    <property type="entry name" value="FU"/>
    <property type="match status" value="8"/>
</dbReference>
<dbReference type="Gene3D" id="2.10.220.10">
    <property type="entry name" value="Hormone Receptor, Insulin-like Growth Factor Receptor 1, Chain A, domain 2"/>
    <property type="match status" value="5"/>
</dbReference>
<dbReference type="InterPro" id="IPR006212">
    <property type="entry name" value="Furin_repeat"/>
</dbReference>
<comment type="caution">
    <text evidence="4">The sequence shown here is derived from an EMBL/GenBank/DDBJ whole genome shotgun (WGS) entry which is preliminary data.</text>
</comment>
<evidence type="ECO:0000313" key="4">
    <source>
        <dbReference type="EMBL" id="KAK7891541.1"/>
    </source>
</evidence>
<dbReference type="PANTHER" id="PTHR15332:SF175">
    <property type="entry name" value="PROPROTEIN CONVERTASE SUBTILISIN_KEXIN TYPE 5-LIKE"/>
    <property type="match status" value="1"/>
</dbReference>
<dbReference type="SUPFAM" id="SSF57184">
    <property type="entry name" value="Growth factor receptor domain"/>
    <property type="match status" value="3"/>
</dbReference>
<feature type="transmembrane region" description="Helical" evidence="2">
    <location>
        <begin position="453"/>
        <end position="473"/>
    </location>
</feature>
<keyword evidence="2" id="KW-0812">Transmembrane</keyword>
<dbReference type="AlphaFoldDB" id="A0AAW0N7H9"/>
<dbReference type="CDD" id="cd00064">
    <property type="entry name" value="FU"/>
    <property type="match status" value="5"/>
</dbReference>